<dbReference type="PANTHER" id="PTHR43201">
    <property type="entry name" value="ACYL-COA SYNTHETASE"/>
    <property type="match status" value="1"/>
</dbReference>
<evidence type="ECO:0000313" key="5">
    <source>
        <dbReference type="EMBL" id="PXW89338.1"/>
    </source>
</evidence>
<organism evidence="5 6">
    <name type="scientific">Pseudogracilibacillus auburnensis</name>
    <dbReference type="NCBI Taxonomy" id="1494959"/>
    <lineage>
        <taxon>Bacteria</taxon>
        <taxon>Bacillati</taxon>
        <taxon>Bacillota</taxon>
        <taxon>Bacilli</taxon>
        <taxon>Bacillales</taxon>
        <taxon>Bacillaceae</taxon>
        <taxon>Pseudogracilibacillus</taxon>
    </lineage>
</organism>
<comment type="caution">
    <text evidence="5">The sequence shown here is derived from an EMBL/GenBank/DDBJ whole genome shotgun (WGS) entry which is preliminary data.</text>
</comment>
<sequence length="485" mass="54231">MTIGNQLETFAKEQPDKVAIYYQDKTISYDDFYAKVQQYKAALLKKTTTYEPQKIALLIGNEPAFLEVYFAVITLGWIAIPFDSKWSECEATRIMEMADPHMVVASSSFTKLANYHFPVTLFTEERSDAKVLEIENEAKDRAFYLGFTSGSTGNPKGFIRSHTSWLASFTAGEDAFHYGKNDIIMAPGPLCHSLSLFGATHALHIGASFYMTTSFSAREMIQLIQTEKATVVYAVPTMLSSLAKQKEVVESSVTFLSSGAKLYPSIKQALSNVFPNSSIYEYYGASELSYVTYTTREMSDKYPNSVGKPFPGVDILIRDENGAPLPPGEIGNIFIQSDFLFNGYVHDDTATKQVLTKYGATIGDLGFLNEEGLLTIIGRKNNMIISGGQNIYPEEVEKILKDVPNVKEAVIIGMEDEHWGQKVIALIEWKEKSPDNLKRLKAHCRKNVAIYKRPRKYYSVTGLPYTPTGKIARNKIIANLTGWIQ</sequence>
<proteinExistence type="inferred from homology"/>
<dbReference type="GO" id="GO:0006631">
    <property type="term" value="P:fatty acid metabolic process"/>
    <property type="evidence" value="ECO:0007669"/>
    <property type="project" value="TreeGrafter"/>
</dbReference>
<dbReference type="InterPro" id="IPR042099">
    <property type="entry name" value="ANL_N_sf"/>
</dbReference>
<feature type="domain" description="AMP-binding enzyme C-terminal" evidence="4">
    <location>
        <begin position="395"/>
        <end position="470"/>
    </location>
</feature>
<keyword evidence="6" id="KW-1185">Reference proteome</keyword>
<dbReference type="EMBL" id="QJJQ01000002">
    <property type="protein sequence ID" value="PXW89338.1"/>
    <property type="molecule type" value="Genomic_DNA"/>
</dbReference>
<dbReference type="GO" id="GO:0031956">
    <property type="term" value="F:medium-chain fatty acid-CoA ligase activity"/>
    <property type="evidence" value="ECO:0007669"/>
    <property type="project" value="TreeGrafter"/>
</dbReference>
<evidence type="ECO:0000256" key="2">
    <source>
        <dbReference type="ARBA" id="ARBA00022598"/>
    </source>
</evidence>
<evidence type="ECO:0000259" key="4">
    <source>
        <dbReference type="Pfam" id="PF13193"/>
    </source>
</evidence>
<protein>
    <submittedName>
        <fullName evidence="5">Long-chain acyl-CoA synthetase</fullName>
    </submittedName>
</protein>
<name>A0A2V3W833_9BACI</name>
<dbReference type="AlphaFoldDB" id="A0A2V3W833"/>
<dbReference type="PROSITE" id="PS00455">
    <property type="entry name" value="AMP_BINDING"/>
    <property type="match status" value="1"/>
</dbReference>
<accession>A0A2V3W833</accession>
<dbReference type="Gene3D" id="3.40.50.12780">
    <property type="entry name" value="N-terminal domain of ligase-like"/>
    <property type="match status" value="1"/>
</dbReference>
<dbReference type="Gene3D" id="3.30.300.30">
    <property type="match status" value="1"/>
</dbReference>
<dbReference type="InterPro" id="IPR000873">
    <property type="entry name" value="AMP-dep_synth/lig_dom"/>
</dbReference>
<evidence type="ECO:0000259" key="3">
    <source>
        <dbReference type="Pfam" id="PF00501"/>
    </source>
</evidence>
<dbReference type="InterPro" id="IPR025110">
    <property type="entry name" value="AMP-bd_C"/>
</dbReference>
<dbReference type="InterPro" id="IPR020845">
    <property type="entry name" value="AMP-binding_CS"/>
</dbReference>
<evidence type="ECO:0000313" key="6">
    <source>
        <dbReference type="Proteomes" id="UP000247978"/>
    </source>
</evidence>
<dbReference type="SUPFAM" id="SSF56801">
    <property type="entry name" value="Acetyl-CoA synthetase-like"/>
    <property type="match status" value="1"/>
</dbReference>
<dbReference type="PANTHER" id="PTHR43201:SF5">
    <property type="entry name" value="MEDIUM-CHAIN ACYL-COA LIGASE ACSF2, MITOCHONDRIAL"/>
    <property type="match status" value="1"/>
</dbReference>
<keyword evidence="2" id="KW-0436">Ligase</keyword>
<evidence type="ECO:0000256" key="1">
    <source>
        <dbReference type="ARBA" id="ARBA00006432"/>
    </source>
</evidence>
<feature type="domain" description="AMP-dependent synthetase/ligase" evidence="3">
    <location>
        <begin position="8"/>
        <end position="344"/>
    </location>
</feature>
<dbReference type="InterPro" id="IPR045851">
    <property type="entry name" value="AMP-bd_C_sf"/>
</dbReference>
<comment type="similarity">
    <text evidence="1">Belongs to the ATP-dependent AMP-binding enzyme family.</text>
</comment>
<dbReference type="OrthoDB" id="9803968at2"/>
<dbReference type="Pfam" id="PF00501">
    <property type="entry name" value="AMP-binding"/>
    <property type="match status" value="1"/>
</dbReference>
<dbReference type="Proteomes" id="UP000247978">
    <property type="component" value="Unassembled WGS sequence"/>
</dbReference>
<dbReference type="RefSeq" id="WP_158525487.1">
    <property type="nucleotide sequence ID" value="NZ_JBHUHB010000001.1"/>
</dbReference>
<reference evidence="5 6" key="1">
    <citation type="submission" date="2018-05" db="EMBL/GenBank/DDBJ databases">
        <title>Genomic Encyclopedia of Type Strains, Phase IV (KMG-IV): sequencing the most valuable type-strain genomes for metagenomic binning, comparative biology and taxonomic classification.</title>
        <authorList>
            <person name="Goeker M."/>
        </authorList>
    </citation>
    <scope>NUCLEOTIDE SEQUENCE [LARGE SCALE GENOMIC DNA]</scope>
    <source>
        <strain evidence="5 6">DSM 28556</strain>
    </source>
</reference>
<gene>
    <name evidence="5" type="ORF">DFR56_102114</name>
</gene>
<dbReference type="Pfam" id="PF13193">
    <property type="entry name" value="AMP-binding_C"/>
    <property type="match status" value="1"/>
</dbReference>